<organism evidence="3 4">
    <name type="scientific">Penicillium cinerascens</name>
    <dbReference type="NCBI Taxonomy" id="70096"/>
    <lineage>
        <taxon>Eukaryota</taxon>
        <taxon>Fungi</taxon>
        <taxon>Dikarya</taxon>
        <taxon>Ascomycota</taxon>
        <taxon>Pezizomycotina</taxon>
        <taxon>Eurotiomycetes</taxon>
        <taxon>Eurotiomycetidae</taxon>
        <taxon>Eurotiales</taxon>
        <taxon>Aspergillaceae</taxon>
        <taxon>Penicillium</taxon>
    </lineage>
</organism>
<dbReference type="AlphaFoldDB" id="A0A9W9MP18"/>
<keyword evidence="4" id="KW-1185">Reference proteome</keyword>
<dbReference type="RefSeq" id="XP_058309335.1">
    <property type="nucleotide sequence ID" value="XM_058452797.1"/>
</dbReference>
<reference evidence="3" key="1">
    <citation type="submission" date="2022-12" db="EMBL/GenBank/DDBJ databases">
        <authorList>
            <person name="Petersen C."/>
        </authorList>
    </citation>
    <scope>NUCLEOTIDE SEQUENCE</scope>
    <source>
        <strain evidence="3">IBT 15544</strain>
    </source>
</reference>
<keyword evidence="2" id="KW-0732">Signal</keyword>
<reference evidence="3" key="2">
    <citation type="journal article" date="2023" name="IMA Fungus">
        <title>Comparative genomic study of the Penicillium genus elucidates a diverse pangenome and 15 lateral gene transfer events.</title>
        <authorList>
            <person name="Petersen C."/>
            <person name="Sorensen T."/>
            <person name="Nielsen M.R."/>
            <person name="Sondergaard T.E."/>
            <person name="Sorensen J.L."/>
            <person name="Fitzpatrick D.A."/>
            <person name="Frisvad J.C."/>
            <person name="Nielsen K.L."/>
        </authorList>
    </citation>
    <scope>NUCLEOTIDE SEQUENCE</scope>
    <source>
        <strain evidence="3">IBT 15544</strain>
    </source>
</reference>
<evidence type="ECO:0000313" key="3">
    <source>
        <dbReference type="EMBL" id="KAJ5204856.1"/>
    </source>
</evidence>
<feature type="signal peptide" evidence="2">
    <location>
        <begin position="1"/>
        <end position="33"/>
    </location>
</feature>
<dbReference type="EMBL" id="JAPQKR010000012">
    <property type="protein sequence ID" value="KAJ5204856.1"/>
    <property type="molecule type" value="Genomic_DNA"/>
</dbReference>
<accession>A0A9W9MP18</accession>
<dbReference type="GeneID" id="83180098"/>
<dbReference type="Proteomes" id="UP001150904">
    <property type="component" value="Unassembled WGS sequence"/>
</dbReference>
<name>A0A9W9MP18_9EURO</name>
<feature type="chain" id="PRO_5040737800" evidence="2">
    <location>
        <begin position="34"/>
        <end position="195"/>
    </location>
</feature>
<sequence length="195" mass="20835">MPDQTKPHRPAASDVLGLHQILLVLMLFDPVNTGLEYGQLVLVFDKTPGQFFYASPSFLDAALIELGDIAVVVNRGSAGSGLPRALNGRRGALQAGGGRRDQVGGGRDIREAPLESSNLFLQLLPLLCMPLFLQLLLRGPPLLLHLALEFGAPSLGQARQNTAQFPQDPGLLAPRDNKPTSAGLRDTSLDDVPIC</sequence>
<evidence type="ECO:0000313" key="4">
    <source>
        <dbReference type="Proteomes" id="UP001150904"/>
    </source>
</evidence>
<protein>
    <submittedName>
        <fullName evidence="3">Uncharacterized protein</fullName>
    </submittedName>
</protein>
<evidence type="ECO:0000256" key="2">
    <source>
        <dbReference type="SAM" id="SignalP"/>
    </source>
</evidence>
<evidence type="ECO:0000256" key="1">
    <source>
        <dbReference type="SAM" id="MobiDB-lite"/>
    </source>
</evidence>
<proteinExistence type="predicted"/>
<gene>
    <name evidence="3" type="ORF">N7498_005735</name>
</gene>
<comment type="caution">
    <text evidence="3">The sequence shown here is derived from an EMBL/GenBank/DDBJ whole genome shotgun (WGS) entry which is preliminary data.</text>
</comment>
<feature type="region of interest" description="Disordered" evidence="1">
    <location>
        <begin position="161"/>
        <end position="195"/>
    </location>
</feature>